<sequence>MGISSFFRRAIVCRPASSVPLNDASLATWDVETVVEAKWGPKTYPANLVQFGENNKEMEVVIDKLAEGMDIKEVPLIQPGVGGKEKLKKRFAENSNNKIQLKKQKSINENMFKEVKQRILSDKAVQATTEVVKKHETP</sequence>
<reference evidence="1 2" key="1">
    <citation type="journal article" date="2022" name="Nat. Ecol. Evol.">
        <title>A masculinizing supergene underlies an exaggerated male reproductive morph in a spider.</title>
        <authorList>
            <person name="Hendrickx F."/>
            <person name="De Corte Z."/>
            <person name="Sonet G."/>
            <person name="Van Belleghem S.M."/>
            <person name="Kostlbacher S."/>
            <person name="Vangestel C."/>
        </authorList>
    </citation>
    <scope>NUCLEOTIDE SEQUENCE [LARGE SCALE GENOMIC DNA]</scope>
    <source>
        <strain evidence="1">W744_W776</strain>
    </source>
</reference>
<accession>A0AAV6TWV9</accession>
<dbReference type="AlphaFoldDB" id="A0AAV6TWV9"/>
<gene>
    <name evidence="1" type="ORF">JTE90_013352</name>
</gene>
<dbReference type="EMBL" id="JAFNEN010000948">
    <property type="protein sequence ID" value="KAG8175801.1"/>
    <property type="molecule type" value="Genomic_DNA"/>
</dbReference>
<comment type="caution">
    <text evidence="1">The sequence shown here is derived from an EMBL/GenBank/DDBJ whole genome shotgun (WGS) entry which is preliminary data.</text>
</comment>
<evidence type="ECO:0000313" key="1">
    <source>
        <dbReference type="EMBL" id="KAG8175801.1"/>
    </source>
</evidence>
<organism evidence="1 2">
    <name type="scientific">Oedothorax gibbosus</name>
    <dbReference type="NCBI Taxonomy" id="931172"/>
    <lineage>
        <taxon>Eukaryota</taxon>
        <taxon>Metazoa</taxon>
        <taxon>Ecdysozoa</taxon>
        <taxon>Arthropoda</taxon>
        <taxon>Chelicerata</taxon>
        <taxon>Arachnida</taxon>
        <taxon>Araneae</taxon>
        <taxon>Araneomorphae</taxon>
        <taxon>Entelegynae</taxon>
        <taxon>Araneoidea</taxon>
        <taxon>Linyphiidae</taxon>
        <taxon>Erigoninae</taxon>
        <taxon>Oedothorax</taxon>
    </lineage>
</organism>
<proteinExistence type="predicted"/>
<protein>
    <submittedName>
        <fullName evidence="1">Uncharacterized protein</fullName>
    </submittedName>
</protein>
<keyword evidence="2" id="KW-1185">Reference proteome</keyword>
<name>A0AAV6TWV9_9ARAC</name>
<evidence type="ECO:0000313" key="2">
    <source>
        <dbReference type="Proteomes" id="UP000827092"/>
    </source>
</evidence>
<dbReference type="Proteomes" id="UP000827092">
    <property type="component" value="Unassembled WGS sequence"/>
</dbReference>